<comment type="caution">
    <text evidence="3">The sequence shown here is derived from an EMBL/GenBank/DDBJ whole genome shotgun (WGS) entry which is preliminary data.</text>
</comment>
<accession>A0AAD7BZ42</accession>
<gene>
    <name evidence="3" type="ORF">FB45DRAFT_470295</name>
</gene>
<dbReference type="InterPro" id="IPR005574">
    <property type="entry name" value="Rpb4/RPC9"/>
</dbReference>
<dbReference type="Pfam" id="PF03874">
    <property type="entry name" value="RNA_pol_Rpb4"/>
    <property type="match status" value="1"/>
</dbReference>
<protein>
    <submittedName>
        <fullName evidence="3">Uncharacterized protein</fullName>
    </submittedName>
</protein>
<dbReference type="EMBL" id="JARKIF010000007">
    <property type="protein sequence ID" value="KAJ7634602.1"/>
    <property type="molecule type" value="Genomic_DNA"/>
</dbReference>
<dbReference type="Gene3D" id="1.20.1250.40">
    <property type="match status" value="1"/>
</dbReference>
<dbReference type="GO" id="GO:0005634">
    <property type="term" value="C:nucleus"/>
    <property type="evidence" value="ECO:0007669"/>
    <property type="project" value="UniProtKB-SubCell"/>
</dbReference>
<feature type="non-terminal residue" evidence="3">
    <location>
        <position position="189"/>
    </location>
</feature>
<dbReference type="AlphaFoldDB" id="A0AAD7BZ42"/>
<evidence type="ECO:0000313" key="4">
    <source>
        <dbReference type="Proteomes" id="UP001221142"/>
    </source>
</evidence>
<evidence type="ECO:0000256" key="1">
    <source>
        <dbReference type="ARBA" id="ARBA00004123"/>
    </source>
</evidence>
<dbReference type="InterPro" id="IPR010997">
    <property type="entry name" value="HRDC-like_sf"/>
</dbReference>
<evidence type="ECO:0000313" key="3">
    <source>
        <dbReference type="EMBL" id="KAJ7634602.1"/>
    </source>
</evidence>
<dbReference type="InterPro" id="IPR038324">
    <property type="entry name" value="Rpb4/RPC9_sf"/>
</dbReference>
<organism evidence="3 4">
    <name type="scientific">Roridomyces roridus</name>
    <dbReference type="NCBI Taxonomy" id="1738132"/>
    <lineage>
        <taxon>Eukaryota</taxon>
        <taxon>Fungi</taxon>
        <taxon>Dikarya</taxon>
        <taxon>Basidiomycota</taxon>
        <taxon>Agaricomycotina</taxon>
        <taxon>Agaricomycetes</taxon>
        <taxon>Agaricomycetidae</taxon>
        <taxon>Agaricales</taxon>
        <taxon>Marasmiineae</taxon>
        <taxon>Mycenaceae</taxon>
        <taxon>Roridomyces</taxon>
    </lineage>
</organism>
<keyword evidence="4" id="KW-1185">Reference proteome</keyword>
<dbReference type="SUPFAM" id="SSF47819">
    <property type="entry name" value="HRDC-like"/>
    <property type="match status" value="1"/>
</dbReference>
<proteinExistence type="predicted"/>
<evidence type="ECO:0000256" key="2">
    <source>
        <dbReference type="ARBA" id="ARBA00023242"/>
    </source>
</evidence>
<name>A0AAD7BZ42_9AGAR</name>
<sequence>LHSNLRWRLTPAPQLLSALYDLSHQVLHHQAALLSNSEVLTLLRKLADCFVRSQKNISAEHQPAPQTPEAITRLVKALGPYDLTQGEKPQIVNLAPRNHIELYVVRHRFTVSLGLHHICKLEDRQNLCRHHCACQNIRRGPPRTLHSPLLPPLKLKRLQGTLSQVEDEVWEMDEYEGEEFEGRGGRRGR</sequence>
<dbReference type="GO" id="GO:0006352">
    <property type="term" value="P:DNA-templated transcription initiation"/>
    <property type="evidence" value="ECO:0007669"/>
    <property type="project" value="InterPro"/>
</dbReference>
<comment type="subcellular location">
    <subcellularLocation>
        <location evidence="1">Nucleus</location>
    </subcellularLocation>
</comment>
<dbReference type="GO" id="GO:0000166">
    <property type="term" value="F:nucleotide binding"/>
    <property type="evidence" value="ECO:0007669"/>
    <property type="project" value="InterPro"/>
</dbReference>
<dbReference type="GO" id="GO:0030880">
    <property type="term" value="C:RNA polymerase complex"/>
    <property type="evidence" value="ECO:0007669"/>
    <property type="project" value="InterPro"/>
</dbReference>
<reference evidence="3" key="1">
    <citation type="submission" date="2023-03" db="EMBL/GenBank/DDBJ databases">
        <title>Massive genome expansion in bonnet fungi (Mycena s.s.) driven by repeated elements and novel gene families across ecological guilds.</title>
        <authorList>
            <consortium name="Lawrence Berkeley National Laboratory"/>
            <person name="Harder C.B."/>
            <person name="Miyauchi S."/>
            <person name="Viragh M."/>
            <person name="Kuo A."/>
            <person name="Thoen E."/>
            <person name="Andreopoulos B."/>
            <person name="Lu D."/>
            <person name="Skrede I."/>
            <person name="Drula E."/>
            <person name="Henrissat B."/>
            <person name="Morin E."/>
            <person name="Kohler A."/>
            <person name="Barry K."/>
            <person name="LaButti K."/>
            <person name="Morin E."/>
            <person name="Salamov A."/>
            <person name="Lipzen A."/>
            <person name="Mereny Z."/>
            <person name="Hegedus B."/>
            <person name="Baldrian P."/>
            <person name="Stursova M."/>
            <person name="Weitz H."/>
            <person name="Taylor A."/>
            <person name="Grigoriev I.V."/>
            <person name="Nagy L.G."/>
            <person name="Martin F."/>
            <person name="Kauserud H."/>
        </authorList>
    </citation>
    <scope>NUCLEOTIDE SEQUENCE</scope>
    <source>
        <strain evidence="3">9284</strain>
    </source>
</reference>
<keyword evidence="2" id="KW-0539">Nucleus</keyword>
<dbReference type="Proteomes" id="UP001221142">
    <property type="component" value="Unassembled WGS sequence"/>
</dbReference>